<protein>
    <submittedName>
        <fullName evidence="1">YceI family protein</fullName>
    </submittedName>
</protein>
<sequence length="45" mass="4855">MIAMKNVCGENATATIRRSDFGADKYAPTLADAVNIALQIEARKD</sequence>
<dbReference type="AlphaFoldDB" id="A0AA43TLA2"/>
<gene>
    <name evidence="1" type="ORF">PSU93_12935</name>
</gene>
<organism evidence="1 2">
    <name type="scientific">Candidatus Methylobacter titanis</name>
    <dbReference type="NCBI Taxonomy" id="3053457"/>
    <lineage>
        <taxon>Bacteria</taxon>
        <taxon>Pseudomonadati</taxon>
        <taxon>Pseudomonadota</taxon>
        <taxon>Gammaproteobacteria</taxon>
        <taxon>Methylococcales</taxon>
        <taxon>Methylococcaceae</taxon>
        <taxon>Methylobacter</taxon>
    </lineage>
</organism>
<evidence type="ECO:0000313" key="2">
    <source>
        <dbReference type="Proteomes" id="UP001160519"/>
    </source>
</evidence>
<comment type="caution">
    <text evidence="1">The sequence shown here is derived from an EMBL/GenBank/DDBJ whole genome shotgun (WGS) entry which is preliminary data.</text>
</comment>
<proteinExistence type="predicted"/>
<dbReference type="Proteomes" id="UP001160519">
    <property type="component" value="Unassembled WGS sequence"/>
</dbReference>
<accession>A0AA43TLA2</accession>
<name>A0AA43TLA2_9GAMM</name>
<dbReference type="SUPFAM" id="SSF101874">
    <property type="entry name" value="YceI-like"/>
    <property type="match status" value="1"/>
</dbReference>
<reference evidence="1" key="1">
    <citation type="submission" date="2023-01" db="EMBL/GenBank/DDBJ databases">
        <title>Biogeochemical cycle of methane in antarctic sediments.</title>
        <authorList>
            <person name="Roldan D.M."/>
            <person name="Menes R.J."/>
        </authorList>
    </citation>
    <scope>NUCLEOTIDE SEQUENCE [LARGE SCALE GENOMIC DNA]</scope>
    <source>
        <strain evidence="1">K-2018 MAG008</strain>
    </source>
</reference>
<evidence type="ECO:0000313" key="1">
    <source>
        <dbReference type="EMBL" id="MDI1232046.1"/>
    </source>
</evidence>
<dbReference type="EMBL" id="JAQSDF010000055">
    <property type="protein sequence ID" value="MDI1232046.1"/>
    <property type="molecule type" value="Genomic_DNA"/>
</dbReference>
<dbReference type="InterPro" id="IPR036761">
    <property type="entry name" value="TTHA0802/YceI-like_sf"/>
</dbReference>
<keyword evidence="2" id="KW-1185">Reference proteome</keyword>